<dbReference type="Proteomes" id="UP000054481">
    <property type="component" value="Unassembled WGS sequence"/>
</dbReference>
<keyword evidence="3" id="KW-1185">Reference proteome</keyword>
<feature type="domain" description="Transcription activator GCR1-like" evidence="1">
    <location>
        <begin position="75"/>
        <end position="150"/>
    </location>
</feature>
<sequence>MRILNATSRVAAEQLAETRHANLLTVARDLCAKLEEFAQTTCTVTFSPGRGAAAQQREVVSAHQGRRRAGQPPSFKLPRSINSVQDLMHLWRQGWGEMPSVDSLERDWGTRWRPPAEKNYFSTRKTIVDEVRRRVQLDGLAEDVVARQMDGERGSSSLDRLFKAIRRGKRGEGGMRARATI</sequence>
<protein>
    <recommendedName>
        <fullName evidence="1">Transcription activator GCR1-like domain-containing protein</fullName>
    </recommendedName>
</protein>
<dbReference type="EMBL" id="KQ030663">
    <property type="protein sequence ID" value="KJZ69939.1"/>
    <property type="molecule type" value="Genomic_DNA"/>
</dbReference>
<organism evidence="2 3">
    <name type="scientific">Hirsutella minnesotensis 3608</name>
    <dbReference type="NCBI Taxonomy" id="1043627"/>
    <lineage>
        <taxon>Eukaryota</taxon>
        <taxon>Fungi</taxon>
        <taxon>Dikarya</taxon>
        <taxon>Ascomycota</taxon>
        <taxon>Pezizomycotina</taxon>
        <taxon>Sordariomycetes</taxon>
        <taxon>Hypocreomycetidae</taxon>
        <taxon>Hypocreales</taxon>
        <taxon>Ophiocordycipitaceae</taxon>
        <taxon>Hirsutella</taxon>
    </lineage>
</organism>
<evidence type="ECO:0000259" key="1">
    <source>
        <dbReference type="Pfam" id="PF12550"/>
    </source>
</evidence>
<dbReference type="Pfam" id="PF12550">
    <property type="entry name" value="GCR1_C"/>
    <property type="match status" value="1"/>
</dbReference>
<dbReference type="InterPro" id="IPR022210">
    <property type="entry name" value="TF_GCR1-like"/>
</dbReference>
<evidence type="ECO:0000313" key="3">
    <source>
        <dbReference type="Proteomes" id="UP000054481"/>
    </source>
</evidence>
<accession>A0A0F8A211</accession>
<evidence type="ECO:0000313" key="2">
    <source>
        <dbReference type="EMBL" id="KJZ69939.1"/>
    </source>
</evidence>
<dbReference type="AlphaFoldDB" id="A0A0F8A211"/>
<dbReference type="OrthoDB" id="428577at2759"/>
<proteinExistence type="predicted"/>
<reference evidence="2 3" key="1">
    <citation type="journal article" date="2014" name="Genome Biol. Evol.">
        <title>Comparative genomics and transcriptomics analyses reveal divergent lifestyle features of nematode endoparasitic fungus Hirsutella minnesotensis.</title>
        <authorList>
            <person name="Lai Y."/>
            <person name="Liu K."/>
            <person name="Zhang X."/>
            <person name="Zhang X."/>
            <person name="Li K."/>
            <person name="Wang N."/>
            <person name="Shu C."/>
            <person name="Wu Y."/>
            <person name="Wang C."/>
            <person name="Bushley K.E."/>
            <person name="Xiang M."/>
            <person name="Liu X."/>
        </authorList>
    </citation>
    <scope>NUCLEOTIDE SEQUENCE [LARGE SCALE GENOMIC DNA]</scope>
    <source>
        <strain evidence="2 3">3608</strain>
    </source>
</reference>
<name>A0A0F8A211_9HYPO</name>
<gene>
    <name evidence="2" type="ORF">HIM_10662</name>
</gene>